<evidence type="ECO:0000259" key="1">
    <source>
        <dbReference type="Pfam" id="PF13304"/>
    </source>
</evidence>
<feature type="domain" description="ATPase AAA-type core" evidence="1">
    <location>
        <begin position="361"/>
        <end position="471"/>
    </location>
</feature>
<dbReference type="Pfam" id="PF13304">
    <property type="entry name" value="AAA_21"/>
    <property type="match status" value="1"/>
</dbReference>
<reference evidence="2" key="1">
    <citation type="submission" date="2023-07" db="EMBL/GenBank/DDBJ databases">
        <authorList>
            <person name="Peng Z."/>
        </authorList>
    </citation>
    <scope>NUCLEOTIDE SEQUENCE</scope>
    <source>
        <strain evidence="2">KP219</strain>
    </source>
</reference>
<dbReference type="Proteomes" id="UP001244490">
    <property type="component" value="Unassembled WGS sequence"/>
</dbReference>
<protein>
    <submittedName>
        <fullName evidence="2">AAA family ATPase</fullName>
    </submittedName>
</protein>
<gene>
    <name evidence="2" type="ORF">Q6294_22695</name>
</gene>
<evidence type="ECO:0000313" key="2">
    <source>
        <dbReference type="EMBL" id="MDP0969834.1"/>
    </source>
</evidence>
<dbReference type="InterPro" id="IPR051396">
    <property type="entry name" value="Bact_Antivir_Def_Nuclease"/>
</dbReference>
<dbReference type="Gene3D" id="3.40.50.300">
    <property type="entry name" value="P-loop containing nucleotide triphosphate hydrolases"/>
    <property type="match status" value="1"/>
</dbReference>
<dbReference type="GO" id="GO:0016887">
    <property type="term" value="F:ATP hydrolysis activity"/>
    <property type="evidence" value="ECO:0007669"/>
    <property type="project" value="InterPro"/>
</dbReference>
<name>A0AAW8AKU8_KLEPN</name>
<accession>A0AAW8AKU8</accession>
<dbReference type="PANTHER" id="PTHR43581">
    <property type="entry name" value="ATP/GTP PHOSPHATASE"/>
    <property type="match status" value="1"/>
</dbReference>
<organism evidence="2 3">
    <name type="scientific">Klebsiella pneumoniae</name>
    <dbReference type="NCBI Taxonomy" id="573"/>
    <lineage>
        <taxon>Bacteria</taxon>
        <taxon>Pseudomonadati</taxon>
        <taxon>Pseudomonadota</taxon>
        <taxon>Gammaproteobacteria</taxon>
        <taxon>Enterobacterales</taxon>
        <taxon>Enterobacteriaceae</taxon>
        <taxon>Klebsiella/Raoultella group</taxon>
        <taxon>Klebsiella</taxon>
        <taxon>Klebsiella pneumoniae complex</taxon>
    </lineage>
</organism>
<dbReference type="AlphaFoldDB" id="A0AAW8AKU8"/>
<proteinExistence type="predicted"/>
<dbReference type="InterPro" id="IPR003959">
    <property type="entry name" value="ATPase_AAA_core"/>
</dbReference>
<dbReference type="PANTHER" id="PTHR43581:SF4">
    <property type="entry name" value="ATP_GTP PHOSPHATASE"/>
    <property type="match status" value="1"/>
</dbReference>
<dbReference type="RefSeq" id="WP_040224660.1">
    <property type="nucleotide sequence ID" value="NZ_CAKABJ010000004.1"/>
</dbReference>
<dbReference type="SUPFAM" id="SSF52540">
    <property type="entry name" value="P-loop containing nucleoside triphosphate hydrolases"/>
    <property type="match status" value="1"/>
</dbReference>
<dbReference type="InterPro" id="IPR027417">
    <property type="entry name" value="P-loop_NTPase"/>
</dbReference>
<comment type="caution">
    <text evidence="2">The sequence shown here is derived from an EMBL/GenBank/DDBJ whole genome shotgun (WGS) entry which is preliminary data.</text>
</comment>
<dbReference type="GO" id="GO:0005524">
    <property type="term" value="F:ATP binding"/>
    <property type="evidence" value="ECO:0007669"/>
    <property type="project" value="InterPro"/>
</dbReference>
<dbReference type="EMBL" id="JAUUIA010000024">
    <property type="protein sequence ID" value="MDP0969834.1"/>
    <property type="molecule type" value="Genomic_DNA"/>
</dbReference>
<sequence length="559" mass="64339">MRKQDITLMSQHHYPLSSYERNVYLLVNNNYDFLVTKLDQETSALKLVAKIYWDTKDKKNSFLTDHESKSSNYVHMVFIGNQTKLNEFLDIIKNNNLKINLSQLKSHYGFDFTSQINDEETYRWLSTTHEPNYLSFLKVIRDAATSINVFKNIKNNKNFIKYNLQKILVDNSATNYAYTKGYNIILSRTMSPVYEMKRADELFLPSDSGVIRVSFTNNLKIDNPIHAIIGKNGSGKTHHIKRFLTQYFKNYGQRIYSTSEIFSRIILISNTVDDNGYTPSRISRNKSKRSNYHFISNTSLKHYNNINSGGSKININDCVENIIFREITRSGIFDKAIIADEIISILNLNVNILIKSTNSFQLVHSINEALDFFKNEKAIHNTSVLNLSDVFLEITFLSGNEKTNLSSGQNTFLIKTLSILMTIETNSLVIVEEPENFLHPSLLISLMTILKKILTKTNSCCLISTHSPLVLRELPKEQVTIFNRHNNVTSHRSPTIETFGSDATELYHESFSELETDAAYRETIYTMAKSEPSVEGLLQKYSNLPSNLLTKIINEWRRK</sequence>
<evidence type="ECO:0000313" key="3">
    <source>
        <dbReference type="Proteomes" id="UP001244490"/>
    </source>
</evidence>